<dbReference type="InterPro" id="IPR000157">
    <property type="entry name" value="TIR_dom"/>
</dbReference>
<dbReference type="Pfam" id="PF01582">
    <property type="entry name" value="TIR"/>
    <property type="match status" value="1"/>
</dbReference>
<dbReference type="InterPro" id="IPR044974">
    <property type="entry name" value="Disease_R_plants"/>
</dbReference>
<dbReference type="InterPro" id="IPR035897">
    <property type="entry name" value="Toll_tir_struct_dom_sf"/>
</dbReference>
<protein>
    <submittedName>
        <fullName evidence="2">TMV resistance protein N-like</fullName>
    </submittedName>
</protein>
<dbReference type="Gene3D" id="3.40.50.10140">
    <property type="entry name" value="Toll/interleukin-1 receptor homology (TIR) domain"/>
    <property type="match status" value="1"/>
</dbReference>
<proteinExistence type="predicted"/>
<dbReference type="GO" id="GO:0006952">
    <property type="term" value="P:defense response"/>
    <property type="evidence" value="ECO:0007669"/>
    <property type="project" value="InterPro"/>
</dbReference>
<dbReference type="Proteomes" id="UP000265520">
    <property type="component" value="Unassembled WGS sequence"/>
</dbReference>
<dbReference type="PANTHER" id="PTHR11017">
    <property type="entry name" value="LEUCINE-RICH REPEAT-CONTAINING PROTEIN"/>
    <property type="match status" value="1"/>
</dbReference>
<feature type="non-terminal residue" evidence="2">
    <location>
        <position position="136"/>
    </location>
</feature>
<dbReference type="PROSITE" id="PS50104">
    <property type="entry name" value="TIR"/>
    <property type="match status" value="1"/>
</dbReference>
<evidence type="ECO:0000313" key="3">
    <source>
        <dbReference type="Proteomes" id="UP000265520"/>
    </source>
</evidence>
<evidence type="ECO:0000259" key="1">
    <source>
        <dbReference type="PROSITE" id="PS50104"/>
    </source>
</evidence>
<dbReference type="EMBL" id="LXQA010096351">
    <property type="protein sequence ID" value="MCI15408.1"/>
    <property type="molecule type" value="Genomic_DNA"/>
</dbReference>
<dbReference type="SUPFAM" id="SSF52200">
    <property type="entry name" value="Toll/Interleukin receptor TIR domain"/>
    <property type="match status" value="1"/>
</dbReference>
<name>A0A392PTI8_9FABA</name>
<dbReference type="GO" id="GO:0007165">
    <property type="term" value="P:signal transduction"/>
    <property type="evidence" value="ECO:0007669"/>
    <property type="project" value="InterPro"/>
</dbReference>
<organism evidence="2 3">
    <name type="scientific">Trifolium medium</name>
    <dbReference type="NCBI Taxonomy" id="97028"/>
    <lineage>
        <taxon>Eukaryota</taxon>
        <taxon>Viridiplantae</taxon>
        <taxon>Streptophyta</taxon>
        <taxon>Embryophyta</taxon>
        <taxon>Tracheophyta</taxon>
        <taxon>Spermatophyta</taxon>
        <taxon>Magnoliopsida</taxon>
        <taxon>eudicotyledons</taxon>
        <taxon>Gunneridae</taxon>
        <taxon>Pentapetalae</taxon>
        <taxon>rosids</taxon>
        <taxon>fabids</taxon>
        <taxon>Fabales</taxon>
        <taxon>Fabaceae</taxon>
        <taxon>Papilionoideae</taxon>
        <taxon>50 kb inversion clade</taxon>
        <taxon>NPAAA clade</taxon>
        <taxon>Hologalegina</taxon>
        <taxon>IRL clade</taxon>
        <taxon>Trifolieae</taxon>
        <taxon>Trifolium</taxon>
    </lineage>
</organism>
<dbReference type="AlphaFoldDB" id="A0A392PTI8"/>
<reference evidence="2 3" key="1">
    <citation type="journal article" date="2018" name="Front. Plant Sci.">
        <title>Red Clover (Trifolium pratense) and Zigzag Clover (T. medium) - A Picture of Genomic Similarities and Differences.</title>
        <authorList>
            <person name="Dluhosova J."/>
            <person name="Istvanek J."/>
            <person name="Nedelnik J."/>
            <person name="Repkova J."/>
        </authorList>
    </citation>
    <scope>NUCLEOTIDE SEQUENCE [LARGE SCALE GENOMIC DNA]</scope>
    <source>
        <strain evidence="3">cv. 10/8</strain>
        <tissue evidence="2">Leaf</tissue>
    </source>
</reference>
<dbReference type="PANTHER" id="PTHR11017:SF560">
    <property type="entry name" value="RESISTANCE PROTEIN (TIR-NBS-LRR CLASS), PUTATIVE-RELATED"/>
    <property type="match status" value="1"/>
</dbReference>
<accession>A0A392PTI8</accession>
<comment type="caution">
    <text evidence="2">The sequence shown here is derived from an EMBL/GenBank/DDBJ whole genome shotgun (WGS) entry which is preliminary data.</text>
</comment>
<sequence length="136" mass="15168">MECHRTHGQIVVPVFYDVDPSVVRHQNGDFGKVLRATVKKTYFVSGDERMEHVLAKWRSALTQAANLSGWDVNNCRNEAELVQQIVEDILTKLDITLLPITEFPVGLGSRVQGVIEFIENQSSQICIIGIWGMGGS</sequence>
<feature type="domain" description="TIR" evidence="1">
    <location>
        <begin position="1"/>
        <end position="93"/>
    </location>
</feature>
<keyword evidence="3" id="KW-1185">Reference proteome</keyword>
<evidence type="ECO:0000313" key="2">
    <source>
        <dbReference type="EMBL" id="MCI15408.1"/>
    </source>
</evidence>